<evidence type="ECO:0000259" key="14">
    <source>
        <dbReference type="Pfam" id="PF22813"/>
    </source>
</evidence>
<keyword evidence="6" id="KW-0479">Metal-binding</keyword>
<dbReference type="Pfam" id="PF22820">
    <property type="entry name" value="TcaA_3rd_4th"/>
    <property type="match status" value="1"/>
</dbReference>
<evidence type="ECO:0000259" key="15">
    <source>
        <dbReference type="Pfam" id="PF22819"/>
    </source>
</evidence>
<dbReference type="Pfam" id="PF22813">
    <property type="entry name" value="TcaA_2nd"/>
    <property type="match status" value="1"/>
</dbReference>
<evidence type="ECO:0000256" key="1">
    <source>
        <dbReference type="ARBA" id="ARBA00004162"/>
    </source>
</evidence>
<evidence type="ECO:0000256" key="9">
    <source>
        <dbReference type="ARBA" id="ARBA00022989"/>
    </source>
</evidence>
<evidence type="ECO:0000256" key="11">
    <source>
        <dbReference type="ARBA" id="ARBA00023251"/>
    </source>
</evidence>
<protein>
    <recommendedName>
        <fullName evidence="3">Membrane-associated protein TcaA</fullName>
    </recommendedName>
</protein>
<keyword evidence="10 12" id="KW-0472">Membrane</keyword>
<evidence type="ECO:0000259" key="13">
    <source>
        <dbReference type="Pfam" id="PF13240"/>
    </source>
</evidence>
<keyword evidence="4" id="KW-1003">Cell membrane</keyword>
<feature type="transmembrane region" description="Helical" evidence="12">
    <location>
        <begin position="78"/>
        <end position="96"/>
    </location>
</feature>
<dbReference type="PANTHER" id="PTHR40038:SF1">
    <property type="entry name" value="MEMBRANE-ASSOCIATED PROTEIN TCAA"/>
    <property type="match status" value="1"/>
</dbReference>
<evidence type="ECO:0000313" key="18">
    <source>
        <dbReference type="Proteomes" id="UP001501510"/>
    </source>
</evidence>
<comment type="caution">
    <text evidence="17">The sequence shown here is derived from an EMBL/GenBank/DDBJ whole genome shotgun (WGS) entry which is preliminary data.</text>
</comment>
<comment type="subcellular location">
    <subcellularLocation>
        <location evidence="1">Cell membrane</location>
        <topology evidence="1">Single-pass membrane protein</topology>
    </subcellularLocation>
</comment>
<keyword evidence="8" id="KW-0862">Zinc</keyword>
<evidence type="ECO:0000256" key="3">
    <source>
        <dbReference type="ARBA" id="ARBA00017896"/>
    </source>
</evidence>
<evidence type="ECO:0000256" key="4">
    <source>
        <dbReference type="ARBA" id="ARBA00022475"/>
    </source>
</evidence>
<keyword evidence="18" id="KW-1185">Reference proteome</keyword>
<evidence type="ECO:0000313" key="17">
    <source>
        <dbReference type="EMBL" id="GAA0736079.1"/>
    </source>
</evidence>
<proteinExistence type="inferred from homology"/>
<dbReference type="PANTHER" id="PTHR40038">
    <property type="entry name" value="MEMBRANE-ASSOCIATED PROTEIN TCAA"/>
    <property type="match status" value="1"/>
</dbReference>
<dbReference type="EMBL" id="BAAACG010000006">
    <property type="protein sequence ID" value="GAA0736079.1"/>
    <property type="molecule type" value="Genomic_DNA"/>
</dbReference>
<keyword evidence="9 12" id="KW-1133">Transmembrane helix</keyword>
<dbReference type="Pfam" id="PF22819">
    <property type="entry name" value="TcaA_5th"/>
    <property type="match status" value="1"/>
</dbReference>
<comment type="similarity">
    <text evidence="2">Belongs to the TcaA family.</text>
</comment>
<keyword evidence="11" id="KW-0046">Antibiotic resistance</keyword>
<dbReference type="InterPro" id="IPR023599">
    <property type="entry name" value="Mem_prot_TcaA"/>
</dbReference>
<evidence type="ECO:0000256" key="6">
    <source>
        <dbReference type="ARBA" id="ARBA00022723"/>
    </source>
</evidence>
<evidence type="ECO:0000256" key="2">
    <source>
        <dbReference type="ARBA" id="ARBA00006334"/>
    </source>
</evidence>
<accession>A0ABN1JCV6</accession>
<dbReference type="PIRSF" id="PIRSF032522">
    <property type="entry name" value="TcaA"/>
    <property type="match status" value="1"/>
</dbReference>
<organism evidence="17 18">
    <name type="scientific">Clostridium oceanicum</name>
    <dbReference type="NCBI Taxonomy" id="1543"/>
    <lineage>
        <taxon>Bacteria</taxon>
        <taxon>Bacillati</taxon>
        <taxon>Bacillota</taxon>
        <taxon>Clostridia</taxon>
        <taxon>Eubacteriales</taxon>
        <taxon>Clostridiaceae</taxon>
        <taxon>Clostridium</taxon>
    </lineage>
</organism>
<feature type="domain" description="TcaA second" evidence="14">
    <location>
        <begin position="103"/>
        <end position="205"/>
    </location>
</feature>
<keyword evidence="5 12" id="KW-0812">Transmembrane</keyword>
<keyword evidence="7" id="KW-0863">Zinc-finger</keyword>
<gene>
    <name evidence="17" type="ORF">GCM10008906_10630</name>
</gene>
<dbReference type="InterPro" id="IPR054529">
    <property type="entry name" value="TcaA_2nd"/>
</dbReference>
<evidence type="ECO:0000256" key="5">
    <source>
        <dbReference type="ARBA" id="ARBA00022692"/>
    </source>
</evidence>
<reference evidence="17 18" key="1">
    <citation type="journal article" date="2019" name="Int. J. Syst. Evol. Microbiol.">
        <title>The Global Catalogue of Microorganisms (GCM) 10K type strain sequencing project: providing services to taxonomists for standard genome sequencing and annotation.</title>
        <authorList>
            <consortium name="The Broad Institute Genomics Platform"/>
            <consortium name="The Broad Institute Genome Sequencing Center for Infectious Disease"/>
            <person name="Wu L."/>
            <person name="Ma J."/>
        </authorList>
    </citation>
    <scope>NUCLEOTIDE SEQUENCE [LARGE SCALE GENOMIC DNA]</scope>
    <source>
        <strain evidence="17 18">JCM 1407</strain>
    </source>
</reference>
<dbReference type="InterPro" id="IPR054530">
    <property type="entry name" value="TcaA_4th"/>
</dbReference>
<feature type="domain" description="TcaA protein NTF2-like" evidence="15">
    <location>
        <begin position="367"/>
        <end position="480"/>
    </location>
</feature>
<dbReference type="Pfam" id="PF13240">
    <property type="entry name" value="Zn_Ribbon_1"/>
    <property type="match status" value="1"/>
</dbReference>
<evidence type="ECO:0000256" key="10">
    <source>
        <dbReference type="ARBA" id="ARBA00023136"/>
    </source>
</evidence>
<dbReference type="Proteomes" id="UP001501510">
    <property type="component" value="Unassembled WGS sequence"/>
</dbReference>
<evidence type="ECO:0000256" key="8">
    <source>
        <dbReference type="ARBA" id="ARBA00022833"/>
    </source>
</evidence>
<feature type="domain" description="TcaA 4th" evidence="16">
    <location>
        <begin position="285"/>
        <end position="354"/>
    </location>
</feature>
<dbReference type="InterPro" id="IPR026870">
    <property type="entry name" value="Zinc_ribbon_dom"/>
</dbReference>
<feature type="domain" description="Zinc-ribbon" evidence="13">
    <location>
        <begin position="3"/>
        <end position="25"/>
    </location>
</feature>
<sequence>MNFCTKCGQRIEENENICPRCGKNLEDNNVDVKKEDNKLVLEKEDNSTLEINKKQGSTKSSGKTLNNFYLRNKKHKKAAIILVSIIILLLIGYKGLNKYYSNPLKIVSEFENAIAKNDKAKVAKMLYCENSSLEIDKNNVDSFIKYLKDKPAYLNKVVSELKQDAGLLKTDTSKDVFNGFDSTKELSINKKGSNLVIFPAYKIKVNPYFIDLNVKCKDANITINDKKLVKTDKKEFKKQFGPYLPGKYTIKAQVKGKYVSIDDSKSIDTSTGNSDGKISVELLEDAKYVKVDSKEKNAELFINGKDTKTKVCNAGEIGPVDEDTKFYAILKNDKGTFKSEESTAEYGDLISLSFLGAEAISSEVEGQLTYLMNDFTSKFVQAVNNGDFSYIEKYLYKDSKLYNEDKKFVKKYHEDGISEDLLTCSLKDYTYDDKKKEGTIKTEESYNIYYKDGSKKHKQFNTKYKFKYNEKIDQYQLTEML</sequence>
<dbReference type="RefSeq" id="WP_343759573.1">
    <property type="nucleotide sequence ID" value="NZ_BAAACG010000006.1"/>
</dbReference>
<name>A0ABN1JCV6_9CLOT</name>
<dbReference type="InterPro" id="IPR054528">
    <property type="entry name" value="TcaA_5th"/>
</dbReference>
<evidence type="ECO:0000259" key="16">
    <source>
        <dbReference type="Pfam" id="PF22820"/>
    </source>
</evidence>
<evidence type="ECO:0000256" key="12">
    <source>
        <dbReference type="SAM" id="Phobius"/>
    </source>
</evidence>
<evidence type="ECO:0000256" key="7">
    <source>
        <dbReference type="ARBA" id="ARBA00022771"/>
    </source>
</evidence>